<proteinExistence type="predicted"/>
<comment type="caution">
    <text evidence="1">The sequence shown here is derived from an EMBL/GenBank/DDBJ whole genome shotgun (WGS) entry which is preliminary data.</text>
</comment>
<dbReference type="SUPFAM" id="SSF53335">
    <property type="entry name" value="S-adenosyl-L-methionine-dependent methyltransferases"/>
    <property type="match status" value="1"/>
</dbReference>
<name>A0ABW0UCD3_9STRE</name>
<dbReference type="PANTHER" id="PTHR38451:SF1">
    <property type="entry name" value="TRNA (ADENINE(22)-N(1))-METHYLTRANSFERASE"/>
    <property type="match status" value="1"/>
</dbReference>
<dbReference type="PANTHER" id="PTHR38451">
    <property type="entry name" value="TRNA (ADENINE(22)-N(1))-METHYLTRANSFERASE"/>
    <property type="match status" value="1"/>
</dbReference>
<dbReference type="PIRSF" id="PIRSF018637">
    <property type="entry name" value="TrmK"/>
    <property type="match status" value="1"/>
</dbReference>
<dbReference type="Gene3D" id="3.40.50.150">
    <property type="entry name" value="Vaccinia Virus protein VP39"/>
    <property type="match status" value="1"/>
</dbReference>
<dbReference type="Proteomes" id="UP001596110">
    <property type="component" value="Unassembled WGS sequence"/>
</dbReference>
<dbReference type="Pfam" id="PF04816">
    <property type="entry name" value="TrmK"/>
    <property type="match status" value="1"/>
</dbReference>
<evidence type="ECO:0000313" key="1">
    <source>
        <dbReference type="EMBL" id="MFC5630967.1"/>
    </source>
</evidence>
<reference evidence="2" key="1">
    <citation type="journal article" date="2019" name="Int. J. Syst. Evol. Microbiol.">
        <title>The Global Catalogue of Microorganisms (GCM) 10K type strain sequencing project: providing services to taxonomists for standard genome sequencing and annotation.</title>
        <authorList>
            <consortium name="The Broad Institute Genomics Platform"/>
            <consortium name="The Broad Institute Genome Sequencing Center for Infectious Disease"/>
            <person name="Wu L."/>
            <person name="Ma J."/>
        </authorList>
    </citation>
    <scope>NUCLEOTIDE SEQUENCE [LARGE SCALE GENOMIC DNA]</scope>
    <source>
        <strain evidence="2">DT43</strain>
    </source>
</reference>
<dbReference type="InterPro" id="IPR006901">
    <property type="entry name" value="TrmK"/>
</dbReference>
<accession>A0ABW0UCD3</accession>
<dbReference type="InterPro" id="IPR029063">
    <property type="entry name" value="SAM-dependent_MTases_sf"/>
</dbReference>
<dbReference type="Gene3D" id="1.10.287.1890">
    <property type="match status" value="1"/>
</dbReference>
<protein>
    <submittedName>
        <fullName evidence="1">tRNA (Adenine(22)-N(1))-methyltransferase</fullName>
    </submittedName>
</protein>
<dbReference type="EMBL" id="JBHSOJ010000016">
    <property type="protein sequence ID" value="MFC5630967.1"/>
    <property type="molecule type" value="Genomic_DNA"/>
</dbReference>
<dbReference type="RefSeq" id="WP_156805443.1">
    <property type="nucleotide sequence ID" value="NZ_JBHSOJ010000016.1"/>
</dbReference>
<sequence>MDTILSSRLTEVATFVPKGSKLLDVGSDHAYLPIALIQSGHISSAIAGEVAQGPYDSAVKNVAEYGLSDKIEVRLANGLAAFQQNDGVTTITICGMGGRLIADILEAGKEKLAQVERLILQPNNREDDLRTWLVQNHFTIVTEKIMTENRKFYEILVAEHGEEKLTTTELRFGKHLLAEKSEVFLAKWAREIGKLEVALSQIPESNDGDRSAISQKIKTIQEVLDGSGK</sequence>
<keyword evidence="2" id="KW-1185">Reference proteome</keyword>
<evidence type="ECO:0000313" key="2">
    <source>
        <dbReference type="Proteomes" id="UP001596110"/>
    </source>
</evidence>
<gene>
    <name evidence="1" type="ORF">ACFPQ3_05015</name>
</gene>
<organism evidence="1 2">
    <name type="scientific">Streptococcus caledonicus</name>
    <dbReference type="NCBI Taxonomy" id="2614158"/>
    <lineage>
        <taxon>Bacteria</taxon>
        <taxon>Bacillati</taxon>
        <taxon>Bacillota</taxon>
        <taxon>Bacilli</taxon>
        <taxon>Lactobacillales</taxon>
        <taxon>Streptococcaceae</taxon>
        <taxon>Streptococcus</taxon>
    </lineage>
</organism>